<keyword evidence="14" id="KW-1185">Reference proteome</keyword>
<organism evidence="13 14">
    <name type="scientific">Pseudomassariella vexata</name>
    <dbReference type="NCBI Taxonomy" id="1141098"/>
    <lineage>
        <taxon>Eukaryota</taxon>
        <taxon>Fungi</taxon>
        <taxon>Dikarya</taxon>
        <taxon>Ascomycota</taxon>
        <taxon>Pezizomycotina</taxon>
        <taxon>Sordariomycetes</taxon>
        <taxon>Xylariomycetidae</taxon>
        <taxon>Amphisphaeriales</taxon>
        <taxon>Pseudomassariaceae</taxon>
        <taxon>Pseudomassariella</taxon>
    </lineage>
</organism>
<dbReference type="Proteomes" id="UP000193689">
    <property type="component" value="Unassembled WGS sequence"/>
</dbReference>
<comment type="pathway">
    <text evidence="2">Protein modification; protein glycosylation.</text>
</comment>
<evidence type="ECO:0000256" key="6">
    <source>
        <dbReference type="ARBA" id="ARBA00022679"/>
    </source>
</evidence>
<dbReference type="EMBL" id="MCFJ01000003">
    <property type="protein sequence ID" value="ORY68918.1"/>
    <property type="molecule type" value="Genomic_DNA"/>
</dbReference>
<keyword evidence="10" id="KW-1133">Transmembrane helix</keyword>
<evidence type="ECO:0000256" key="3">
    <source>
        <dbReference type="ARBA" id="ARBA00006462"/>
    </source>
</evidence>
<keyword evidence="11" id="KW-0472">Membrane</keyword>
<comment type="caution">
    <text evidence="13">The sequence shown here is derived from an EMBL/GenBank/DDBJ whole genome shotgun (WGS) entry which is preliminary data.</text>
</comment>
<evidence type="ECO:0000313" key="14">
    <source>
        <dbReference type="Proteomes" id="UP000193689"/>
    </source>
</evidence>
<dbReference type="Pfam" id="PF02434">
    <property type="entry name" value="Fringe"/>
    <property type="match status" value="1"/>
</dbReference>
<dbReference type="EC" id="2.4.1.122" evidence="4"/>
<evidence type="ECO:0000256" key="11">
    <source>
        <dbReference type="ARBA" id="ARBA00023136"/>
    </source>
</evidence>
<protein>
    <recommendedName>
        <fullName evidence="4">N-acetylgalactosaminide beta-1,3-galactosyltransferase</fullName>
        <ecNumber evidence="4">2.4.1.122</ecNumber>
    </recommendedName>
</protein>
<evidence type="ECO:0000256" key="5">
    <source>
        <dbReference type="ARBA" id="ARBA00022676"/>
    </source>
</evidence>
<dbReference type="PANTHER" id="PTHR23033">
    <property type="entry name" value="BETA1,3-GALACTOSYLTRANSFERASE"/>
    <property type="match status" value="1"/>
</dbReference>
<keyword evidence="5" id="KW-0328">Glycosyltransferase</keyword>
<dbReference type="GO" id="GO:0000166">
    <property type="term" value="F:nucleotide binding"/>
    <property type="evidence" value="ECO:0007669"/>
    <property type="project" value="UniProtKB-KW"/>
</dbReference>
<evidence type="ECO:0000256" key="10">
    <source>
        <dbReference type="ARBA" id="ARBA00022989"/>
    </source>
</evidence>
<dbReference type="STRING" id="1141098.A0A1Y2EBH3"/>
<dbReference type="PANTHER" id="PTHR23033:SF47">
    <property type="entry name" value="APPLE DOMAIN-CONTAINING PROTEIN-RELATED"/>
    <property type="match status" value="1"/>
</dbReference>
<evidence type="ECO:0000259" key="12">
    <source>
        <dbReference type="Pfam" id="PF02434"/>
    </source>
</evidence>
<keyword evidence="8" id="KW-0547">Nucleotide-binding</keyword>
<keyword evidence="9" id="KW-0735">Signal-anchor</keyword>
<sequence length="430" mass="49961">MVLQTIFHSRAPFDFLQLQTLYTDEAQRSSCDSATLQGLNDLFVILKTGANEAHKKLPPHFDTTLRCVPHYGIWSDMEEEIDGHHVLNALDEMDPNIVVSHADFEYYRRLQRNGLDAFTAEELYKWETAPNTPSGHDSPGWRLDKWKFLPMADKAYRQRPEAKWFVFMECDTFFNWRNLVRWLSKFDASKSLYLGQEMRIGDSTFAYGGSGFVISNPAMKALVEHRAARMEFYDDYTGKHWAGDCVLGKALANAGVRLTWSRPTLFSETPFNMNFNDTFRRNKHIWCYYFTSYHPMDPTDIAAFYQFEQKWNLEDSLLRHSDVFRDFVLPQLGPEVADWDNVSTDEQDSASNASFPECHGICERQSDCMQFSLDGQDCRSSKKISLGHQRHRRHKDEPSERMVSGWMMDRVSAFVEEMDASCNGEDWILP</sequence>
<evidence type="ECO:0000256" key="2">
    <source>
        <dbReference type="ARBA" id="ARBA00004922"/>
    </source>
</evidence>
<comment type="similarity">
    <text evidence="3">Belongs to the glycosyltransferase 31 family. Beta3-Gal-T subfamily.</text>
</comment>
<name>A0A1Y2EBH3_9PEZI</name>
<dbReference type="Gene3D" id="3.90.550.50">
    <property type="match status" value="1"/>
</dbReference>
<dbReference type="RefSeq" id="XP_040719205.1">
    <property type="nucleotide sequence ID" value="XM_040855386.1"/>
</dbReference>
<dbReference type="InParanoid" id="A0A1Y2EBH3"/>
<dbReference type="InterPro" id="IPR003378">
    <property type="entry name" value="Fringe-like_glycosylTrfase"/>
</dbReference>
<keyword evidence="6" id="KW-0808">Transferase</keyword>
<evidence type="ECO:0000256" key="9">
    <source>
        <dbReference type="ARBA" id="ARBA00022968"/>
    </source>
</evidence>
<dbReference type="GO" id="GO:0016263">
    <property type="term" value="F:glycoprotein-N-acetylgalactosamine 3-beta-galactosyltransferase activity"/>
    <property type="evidence" value="ECO:0007669"/>
    <property type="project" value="UniProtKB-EC"/>
</dbReference>
<reference evidence="13 14" key="1">
    <citation type="submission" date="2016-07" db="EMBL/GenBank/DDBJ databases">
        <title>Pervasive Adenine N6-methylation of Active Genes in Fungi.</title>
        <authorList>
            <consortium name="DOE Joint Genome Institute"/>
            <person name="Mondo S.J."/>
            <person name="Dannebaum R.O."/>
            <person name="Kuo R.C."/>
            <person name="Labutti K."/>
            <person name="Haridas S."/>
            <person name="Kuo A."/>
            <person name="Salamov A."/>
            <person name="Ahrendt S.R."/>
            <person name="Lipzen A."/>
            <person name="Sullivan W."/>
            <person name="Andreopoulos W.B."/>
            <person name="Clum A."/>
            <person name="Lindquist E."/>
            <person name="Daum C."/>
            <person name="Ramamoorthy G.K."/>
            <person name="Gryganskyi A."/>
            <person name="Culley D."/>
            <person name="Magnuson J.K."/>
            <person name="James T.Y."/>
            <person name="O'Malley M.A."/>
            <person name="Stajich J.E."/>
            <person name="Spatafora J.W."/>
            <person name="Visel A."/>
            <person name="Grigoriev I.V."/>
        </authorList>
    </citation>
    <scope>NUCLEOTIDE SEQUENCE [LARGE SCALE GENOMIC DNA]</scope>
    <source>
        <strain evidence="13 14">CBS 129021</strain>
    </source>
</reference>
<evidence type="ECO:0000256" key="1">
    <source>
        <dbReference type="ARBA" id="ARBA00004606"/>
    </source>
</evidence>
<feature type="domain" description="Fringe-like glycosyltransferase" evidence="12">
    <location>
        <begin position="159"/>
        <end position="261"/>
    </location>
</feature>
<evidence type="ECO:0000256" key="4">
    <source>
        <dbReference type="ARBA" id="ARBA00012557"/>
    </source>
</evidence>
<evidence type="ECO:0000256" key="7">
    <source>
        <dbReference type="ARBA" id="ARBA00022692"/>
    </source>
</evidence>
<keyword evidence="7" id="KW-0812">Transmembrane</keyword>
<evidence type="ECO:0000313" key="13">
    <source>
        <dbReference type="EMBL" id="ORY68918.1"/>
    </source>
</evidence>
<gene>
    <name evidence="13" type="ORF">BCR38DRAFT_335455</name>
</gene>
<dbReference type="InterPro" id="IPR026050">
    <property type="entry name" value="C1GALT1/C1GALT1_chp1"/>
</dbReference>
<dbReference type="GO" id="GO:0016020">
    <property type="term" value="C:membrane"/>
    <property type="evidence" value="ECO:0007669"/>
    <property type="project" value="UniProtKB-SubCell"/>
</dbReference>
<evidence type="ECO:0000256" key="8">
    <source>
        <dbReference type="ARBA" id="ARBA00022741"/>
    </source>
</evidence>
<accession>A0A1Y2EBH3</accession>
<dbReference type="GeneID" id="63771598"/>
<comment type="subcellular location">
    <subcellularLocation>
        <location evidence="1">Membrane</location>
        <topology evidence="1">Single-pass type II membrane protein</topology>
    </subcellularLocation>
</comment>
<dbReference type="AlphaFoldDB" id="A0A1Y2EBH3"/>
<dbReference type="OrthoDB" id="414175at2759"/>
<proteinExistence type="inferred from homology"/>